<dbReference type="KEGG" id="abas:ACPOL_7103"/>
<feature type="transmembrane region" description="Helical" evidence="1">
    <location>
        <begin position="86"/>
        <end position="106"/>
    </location>
</feature>
<dbReference type="EMBL" id="CP030843">
    <property type="protein sequence ID" value="AXC16295.1"/>
    <property type="molecule type" value="Genomic_DNA"/>
</dbReference>
<evidence type="ECO:0000313" key="3">
    <source>
        <dbReference type="Proteomes" id="UP000253606"/>
    </source>
</evidence>
<keyword evidence="2" id="KW-0614">Plasmid</keyword>
<keyword evidence="3" id="KW-1185">Reference proteome</keyword>
<accession>A0A2Z5GCF1</accession>
<dbReference type="AlphaFoldDB" id="A0A2Z5GCF1"/>
<sequence length="114" mass="12741">MFCYIYGDFFELYQPGKLQQMPSGRTALGAAAQATLLSMAALMAVPSLMVVLSFLLPATLSRWLNIVLGVLYSAIMVLAIQGSWHFYVFFGLIEIALTVEIVWHAWTWPKQPTP</sequence>
<geneLocation type="plasmid" evidence="3">
    <name>pacpol4</name>
</geneLocation>
<keyword evidence="1" id="KW-1133">Transmembrane helix</keyword>
<gene>
    <name evidence="2" type="ORF">ACPOL_7103</name>
</gene>
<keyword evidence="1" id="KW-0812">Transmembrane</keyword>
<dbReference type="InterPro" id="IPR046289">
    <property type="entry name" value="DUF6326"/>
</dbReference>
<evidence type="ECO:0000256" key="1">
    <source>
        <dbReference type="SAM" id="Phobius"/>
    </source>
</evidence>
<name>A0A2Z5GCF1_9BACT</name>
<protein>
    <submittedName>
        <fullName evidence="2">Uncharacterized protein</fullName>
    </submittedName>
</protein>
<organism evidence="2 3">
    <name type="scientific">Acidisarcina polymorpha</name>
    <dbReference type="NCBI Taxonomy" id="2211140"/>
    <lineage>
        <taxon>Bacteria</taxon>
        <taxon>Pseudomonadati</taxon>
        <taxon>Acidobacteriota</taxon>
        <taxon>Terriglobia</taxon>
        <taxon>Terriglobales</taxon>
        <taxon>Acidobacteriaceae</taxon>
        <taxon>Acidisarcina</taxon>
    </lineage>
</organism>
<dbReference type="Proteomes" id="UP000253606">
    <property type="component" value="Plasmid pACPOL4"/>
</dbReference>
<keyword evidence="1" id="KW-0472">Membrane</keyword>
<proteinExistence type="predicted"/>
<reference evidence="2 3" key="1">
    <citation type="journal article" date="2018" name="Front. Microbiol.">
        <title>Hydrolytic Capabilities as a Key to Environmental Success: Chitinolytic and Cellulolytic Acidobacteria From Acidic Sub-arctic Soils and Boreal Peatlands.</title>
        <authorList>
            <person name="Belova S.E."/>
            <person name="Ravin N.V."/>
            <person name="Pankratov T.A."/>
            <person name="Rakitin A.L."/>
            <person name="Ivanova A.A."/>
            <person name="Beletsky A.V."/>
            <person name="Mardanov A.V."/>
            <person name="Sinninghe Damste J.S."/>
            <person name="Dedysh S.N."/>
        </authorList>
    </citation>
    <scope>NUCLEOTIDE SEQUENCE [LARGE SCALE GENOMIC DNA]</scope>
    <source>
        <strain evidence="2 3">SBC82</strain>
        <plasmid evidence="3">pacpol4</plasmid>
    </source>
</reference>
<feature type="transmembrane region" description="Helical" evidence="1">
    <location>
        <begin position="30"/>
        <end position="56"/>
    </location>
</feature>
<evidence type="ECO:0000313" key="2">
    <source>
        <dbReference type="EMBL" id="AXC16295.1"/>
    </source>
</evidence>
<dbReference type="Pfam" id="PF19851">
    <property type="entry name" value="DUF6326"/>
    <property type="match status" value="1"/>
</dbReference>
<feature type="transmembrane region" description="Helical" evidence="1">
    <location>
        <begin position="63"/>
        <end position="80"/>
    </location>
</feature>